<keyword evidence="3" id="KW-1185">Reference proteome</keyword>
<evidence type="ECO:0000256" key="1">
    <source>
        <dbReference type="SAM" id="Phobius"/>
    </source>
</evidence>
<dbReference type="RefSeq" id="WP_313832664.1">
    <property type="nucleotide sequence ID" value="NZ_JAQOUE010000001.1"/>
</dbReference>
<dbReference type="Proteomes" id="UP001250932">
    <property type="component" value="Unassembled WGS sequence"/>
</dbReference>
<feature type="transmembrane region" description="Helical" evidence="1">
    <location>
        <begin position="12"/>
        <end position="34"/>
    </location>
</feature>
<evidence type="ECO:0000313" key="2">
    <source>
        <dbReference type="EMBL" id="MDT7042286.1"/>
    </source>
</evidence>
<accession>A0ABU3K7A4</accession>
<dbReference type="PROSITE" id="PS51257">
    <property type="entry name" value="PROKAR_LIPOPROTEIN"/>
    <property type="match status" value="1"/>
</dbReference>
<keyword evidence="1" id="KW-0812">Transmembrane</keyword>
<protein>
    <submittedName>
        <fullName evidence="2">DUF1318 domain-containing protein</fullName>
    </submittedName>
</protein>
<keyword evidence="1" id="KW-0472">Membrane</keyword>
<dbReference type="InterPro" id="IPR008309">
    <property type="entry name" value="YdbL"/>
</dbReference>
<gene>
    <name evidence="2" type="ORF">PPG34_07970</name>
</gene>
<name>A0ABU3K7A4_9BACT</name>
<organism evidence="2 3">
    <name type="scientific">Candidatus Nitronereus thalassa</name>
    <dbReference type="NCBI Taxonomy" id="3020898"/>
    <lineage>
        <taxon>Bacteria</taxon>
        <taxon>Pseudomonadati</taxon>
        <taxon>Nitrospirota</taxon>
        <taxon>Nitrospiria</taxon>
        <taxon>Nitrospirales</taxon>
        <taxon>Nitrospiraceae</taxon>
        <taxon>Candidatus Nitronereus</taxon>
    </lineage>
</organism>
<evidence type="ECO:0000313" key="3">
    <source>
        <dbReference type="Proteomes" id="UP001250932"/>
    </source>
</evidence>
<comment type="caution">
    <text evidence="2">The sequence shown here is derived from an EMBL/GenBank/DDBJ whole genome shotgun (WGS) entry which is preliminary data.</text>
</comment>
<keyword evidence="1" id="KW-1133">Transmembrane helix</keyword>
<sequence>MGFRRITRDDNHYTFQLFLGLILPLMAGCGGPLVGVTVVDERTALENQVLGTYEELNQEVLLVASVRYIDPKGQLQKAPEIPQGKKTVIRALQRTSFNKDDIDQYKSQGVLGENSQGGITLLAPDNVAPDKLPFVKNLVQEENADREIVMRRVIETNEKLSEKDFPRVKKMFASLNRDKASLGHMIQLDDGNWTKKEK</sequence>
<dbReference type="Pfam" id="PF07027">
    <property type="entry name" value="DUF1318"/>
    <property type="match status" value="1"/>
</dbReference>
<reference evidence="2 3" key="1">
    <citation type="journal article" date="2023" name="ISME J.">
        <title>Cultivation and genomic characterization of novel and ubiquitous marine nitrite-oxidizing bacteria from the Nitrospirales.</title>
        <authorList>
            <person name="Mueller A.J."/>
            <person name="Daebeler A."/>
            <person name="Herbold C.W."/>
            <person name="Kirkegaard R.H."/>
            <person name="Daims H."/>
        </authorList>
    </citation>
    <scope>NUCLEOTIDE SEQUENCE [LARGE SCALE GENOMIC DNA]</scope>
    <source>
        <strain evidence="2 3">EB</strain>
    </source>
</reference>
<proteinExistence type="predicted"/>
<dbReference type="EMBL" id="JAQOUE010000001">
    <property type="protein sequence ID" value="MDT7042286.1"/>
    <property type="molecule type" value="Genomic_DNA"/>
</dbReference>